<organism evidence="3 4">
    <name type="scientific">Flexistipes sinusarabici</name>
    <dbReference type="NCBI Taxonomy" id="2352"/>
    <lineage>
        <taxon>Bacteria</taxon>
        <taxon>Pseudomonadati</taxon>
        <taxon>Deferribacterota</taxon>
        <taxon>Deferribacteres</taxon>
        <taxon>Deferribacterales</taxon>
        <taxon>Flexistipitaceae</taxon>
        <taxon>Flexistipes</taxon>
    </lineage>
</organism>
<proteinExistence type="predicted"/>
<dbReference type="Pfam" id="PF02470">
    <property type="entry name" value="MlaD"/>
    <property type="match status" value="1"/>
</dbReference>
<evidence type="ECO:0000256" key="1">
    <source>
        <dbReference type="SAM" id="Phobius"/>
    </source>
</evidence>
<keyword evidence="1" id="KW-1133">Transmembrane helix</keyword>
<dbReference type="InterPro" id="IPR003399">
    <property type="entry name" value="Mce/MlaD"/>
</dbReference>
<protein>
    <submittedName>
        <fullName evidence="3">MCE family protein</fullName>
    </submittedName>
</protein>
<gene>
    <name evidence="3" type="ORF">FXF49_08340</name>
</gene>
<feature type="transmembrane region" description="Helical" evidence="1">
    <location>
        <begin position="7"/>
        <end position="25"/>
    </location>
</feature>
<accession>A0A5D0MJA7</accession>
<evidence type="ECO:0000313" key="3">
    <source>
        <dbReference type="EMBL" id="TYB33066.1"/>
    </source>
</evidence>
<feature type="domain" description="Mce/MlaD" evidence="2">
    <location>
        <begin position="37"/>
        <end position="110"/>
    </location>
</feature>
<evidence type="ECO:0000259" key="2">
    <source>
        <dbReference type="Pfam" id="PF02470"/>
    </source>
</evidence>
<dbReference type="AlphaFoldDB" id="A0A5D0MJA7"/>
<dbReference type="Proteomes" id="UP000323337">
    <property type="component" value="Unassembled WGS sequence"/>
</dbReference>
<dbReference type="EMBL" id="VSIV01000209">
    <property type="protein sequence ID" value="TYB33066.1"/>
    <property type="molecule type" value="Genomic_DNA"/>
</dbReference>
<evidence type="ECO:0000313" key="4">
    <source>
        <dbReference type="Proteomes" id="UP000323337"/>
    </source>
</evidence>
<dbReference type="InterPro" id="IPR052336">
    <property type="entry name" value="MlaD_Phospholipid_Transporter"/>
</dbReference>
<sequence>MKFGLEAKVGIFVITVFLMLGYMTTKVSDFSFYKSSGYVVTYQLPSASGVTKDASVKFRGVTVGKVEDISLNNGNVNVKLRIESKYKIPDNVQLTVRSSGFLGEKYVELQTTKETSKGYLADGEVLKDYKSGTDIDELTSQLGEIAGDVKAITSALKEVLASTEGKNNMKATLKNVRVTTEMMREMIKNNQERTNNIVANVENLTSTLKNITVSNQQNINELIANLKSFSEELNRQTPVIAEKINRIAGNLDEIVGGSKNDLKDTISNMRTVTAKLEKTVDNVNEITDKINKGEGTVGTLINDNETAKNVKETIKGLKKMVNQYEKFQLDLEFAGEQMLDTGESKGYFKAKISPSDEKYYLLGLASSEQGTTTTTVSSHTYDNPPDHIGHDYTEREVEREEDSITFIAQYAHEMFYDDLFLRLGIMESEFGVGLDYSILEDDSLIAYFDAYDFSDDENDRDPHLKAKLRYKFGDYFFVDGGYDDMMNSDTGSFFVGGGLSFTDNDLKYLLGKVPFPAQ</sequence>
<keyword evidence="1" id="KW-0472">Membrane</keyword>
<dbReference type="PANTHER" id="PTHR33371:SF4">
    <property type="entry name" value="INTERMEMBRANE PHOSPHOLIPID TRANSPORT SYSTEM BINDING PROTEIN MLAD"/>
    <property type="match status" value="1"/>
</dbReference>
<dbReference type="PANTHER" id="PTHR33371">
    <property type="entry name" value="INTERMEMBRANE PHOSPHOLIPID TRANSPORT SYSTEM BINDING PROTEIN MLAD-RELATED"/>
    <property type="match status" value="1"/>
</dbReference>
<comment type="caution">
    <text evidence="3">The sequence shown here is derived from an EMBL/GenBank/DDBJ whole genome shotgun (WGS) entry which is preliminary data.</text>
</comment>
<name>A0A5D0MJA7_FLESI</name>
<dbReference type="RefSeq" id="WP_303701440.1">
    <property type="nucleotide sequence ID" value="NZ_VSIV01000209.1"/>
</dbReference>
<reference evidence="3 4" key="1">
    <citation type="submission" date="2019-08" db="EMBL/GenBank/DDBJ databases">
        <title>Genomic characterization of a novel candidate phylum (ARYD3) from a high temperature, high salinity tertiary oil reservoir in north central Oklahoma, USA.</title>
        <authorList>
            <person name="Youssef N.H."/>
            <person name="Yadav A."/>
            <person name="Elshahed M.S."/>
        </authorList>
    </citation>
    <scope>NUCLEOTIDE SEQUENCE [LARGE SCALE GENOMIC DNA]</scope>
    <source>
        <strain evidence="3">ARYD1</strain>
    </source>
</reference>
<keyword evidence="1" id="KW-0812">Transmembrane</keyword>